<dbReference type="AlphaFoldDB" id="A0A8T0J402"/>
<dbReference type="Proteomes" id="UP000822688">
    <property type="component" value="Chromosome 1"/>
</dbReference>
<evidence type="ECO:0000256" key="1">
    <source>
        <dbReference type="SAM" id="SignalP"/>
    </source>
</evidence>
<comment type="caution">
    <text evidence="2">The sequence shown here is derived from an EMBL/GenBank/DDBJ whole genome shotgun (WGS) entry which is preliminary data.</text>
</comment>
<sequence length="71" mass="7952">MALDSFFVLFFLMISFLGLVEPVSNRVGSRNKYLLTMLSLTVGVKILMFSHPANACDLRSVLSQHTPSLYL</sequence>
<evidence type="ECO:0000313" key="2">
    <source>
        <dbReference type="EMBL" id="KAG0590664.1"/>
    </source>
</evidence>
<feature type="chain" id="PRO_5035746103" evidence="1">
    <location>
        <begin position="23"/>
        <end position="71"/>
    </location>
</feature>
<keyword evidence="1" id="KW-0732">Signal</keyword>
<reference evidence="2" key="1">
    <citation type="submission" date="2020-06" db="EMBL/GenBank/DDBJ databases">
        <title>WGS assembly of Ceratodon purpureus strain R40.</title>
        <authorList>
            <person name="Carey S.B."/>
            <person name="Jenkins J."/>
            <person name="Shu S."/>
            <person name="Lovell J.T."/>
            <person name="Sreedasyam A."/>
            <person name="Maumus F."/>
            <person name="Tiley G.P."/>
            <person name="Fernandez-Pozo N."/>
            <person name="Barry K."/>
            <person name="Chen C."/>
            <person name="Wang M."/>
            <person name="Lipzen A."/>
            <person name="Daum C."/>
            <person name="Saski C.A."/>
            <person name="Payton A.C."/>
            <person name="Mcbreen J.C."/>
            <person name="Conrad R.E."/>
            <person name="Kollar L.M."/>
            <person name="Olsson S."/>
            <person name="Huttunen S."/>
            <person name="Landis J.B."/>
            <person name="Wickett N.J."/>
            <person name="Johnson M.G."/>
            <person name="Rensing S.A."/>
            <person name="Grimwood J."/>
            <person name="Schmutz J."/>
            <person name="Mcdaniel S.F."/>
        </authorList>
    </citation>
    <scope>NUCLEOTIDE SEQUENCE</scope>
    <source>
        <strain evidence="2">R40</strain>
    </source>
</reference>
<dbReference type="EMBL" id="CM026421">
    <property type="protein sequence ID" value="KAG0590664.1"/>
    <property type="molecule type" value="Genomic_DNA"/>
</dbReference>
<gene>
    <name evidence="2" type="ORF">KC19_1G117500</name>
</gene>
<keyword evidence="3" id="KW-1185">Reference proteome</keyword>
<organism evidence="2 3">
    <name type="scientific">Ceratodon purpureus</name>
    <name type="common">Fire moss</name>
    <name type="synonym">Dicranum purpureum</name>
    <dbReference type="NCBI Taxonomy" id="3225"/>
    <lineage>
        <taxon>Eukaryota</taxon>
        <taxon>Viridiplantae</taxon>
        <taxon>Streptophyta</taxon>
        <taxon>Embryophyta</taxon>
        <taxon>Bryophyta</taxon>
        <taxon>Bryophytina</taxon>
        <taxon>Bryopsida</taxon>
        <taxon>Dicranidae</taxon>
        <taxon>Pseudoditrichales</taxon>
        <taxon>Ditrichaceae</taxon>
        <taxon>Ceratodon</taxon>
    </lineage>
</organism>
<evidence type="ECO:0000313" key="3">
    <source>
        <dbReference type="Proteomes" id="UP000822688"/>
    </source>
</evidence>
<accession>A0A8T0J402</accession>
<protein>
    <submittedName>
        <fullName evidence="2">Uncharacterized protein</fullName>
    </submittedName>
</protein>
<feature type="signal peptide" evidence="1">
    <location>
        <begin position="1"/>
        <end position="22"/>
    </location>
</feature>
<proteinExistence type="predicted"/>
<name>A0A8T0J402_CERPU</name>